<dbReference type="InterPro" id="IPR016039">
    <property type="entry name" value="Thiolase-like"/>
</dbReference>
<evidence type="ECO:0000259" key="10">
    <source>
        <dbReference type="PROSITE" id="PS52004"/>
    </source>
</evidence>
<feature type="region of interest" description="Disordered" evidence="8">
    <location>
        <begin position="1"/>
        <end position="20"/>
    </location>
</feature>
<dbReference type="CDD" id="cd00833">
    <property type="entry name" value="PKS"/>
    <property type="match status" value="1"/>
</dbReference>
<dbReference type="InterPro" id="IPR049900">
    <property type="entry name" value="PKS_mFAS_DH"/>
</dbReference>
<dbReference type="InterPro" id="IPR009081">
    <property type="entry name" value="PP-bd_ACP"/>
</dbReference>
<dbReference type="PANTHER" id="PTHR43775">
    <property type="entry name" value="FATTY ACID SYNTHASE"/>
    <property type="match status" value="1"/>
</dbReference>
<evidence type="ECO:0000256" key="3">
    <source>
        <dbReference type="ARBA" id="ARBA00022679"/>
    </source>
</evidence>
<dbReference type="GO" id="GO:0006633">
    <property type="term" value="P:fatty acid biosynthetic process"/>
    <property type="evidence" value="ECO:0007669"/>
    <property type="project" value="TreeGrafter"/>
</dbReference>
<dbReference type="InterPro" id="IPR013968">
    <property type="entry name" value="PKS_KR"/>
</dbReference>
<dbReference type="InterPro" id="IPR014043">
    <property type="entry name" value="Acyl_transferase_dom"/>
</dbReference>
<dbReference type="CDD" id="cd05195">
    <property type="entry name" value="enoyl_red"/>
    <property type="match status" value="1"/>
</dbReference>
<dbReference type="EMBL" id="ML975998">
    <property type="protein sequence ID" value="KAF1947383.1"/>
    <property type="molecule type" value="Genomic_DNA"/>
</dbReference>
<keyword evidence="6" id="KW-0012">Acyltransferase</keyword>
<dbReference type="SMART" id="SM00826">
    <property type="entry name" value="PKS_DH"/>
    <property type="match status" value="1"/>
</dbReference>
<dbReference type="PROSITE" id="PS00012">
    <property type="entry name" value="PHOSPHOPANTETHEINE"/>
    <property type="match status" value="1"/>
</dbReference>
<dbReference type="Gene3D" id="3.40.47.10">
    <property type="match status" value="1"/>
</dbReference>
<dbReference type="InterPro" id="IPR049551">
    <property type="entry name" value="PKS_DH_C"/>
</dbReference>
<name>A0A6A5T467_9PLEO</name>
<evidence type="ECO:0000313" key="12">
    <source>
        <dbReference type="EMBL" id="KAF1947383.1"/>
    </source>
</evidence>
<dbReference type="InterPro" id="IPR014030">
    <property type="entry name" value="Ketoacyl_synth_N"/>
</dbReference>
<dbReference type="Gene3D" id="3.40.366.10">
    <property type="entry name" value="Malonyl-Coenzyme A Acyl Carrier Protein, domain 2"/>
    <property type="match status" value="1"/>
</dbReference>
<dbReference type="Pfam" id="PF00698">
    <property type="entry name" value="Acyl_transf_1"/>
    <property type="match status" value="1"/>
</dbReference>
<dbReference type="Gene3D" id="1.10.1200.10">
    <property type="entry name" value="ACP-like"/>
    <property type="match status" value="1"/>
</dbReference>
<dbReference type="Gene3D" id="3.10.129.110">
    <property type="entry name" value="Polyketide synthase dehydratase"/>
    <property type="match status" value="1"/>
</dbReference>
<evidence type="ECO:0000256" key="5">
    <source>
        <dbReference type="ARBA" id="ARBA00023268"/>
    </source>
</evidence>
<dbReference type="InterPro" id="IPR036291">
    <property type="entry name" value="NAD(P)-bd_dom_sf"/>
</dbReference>
<dbReference type="PROSITE" id="PS52019">
    <property type="entry name" value="PKS_MFAS_DH"/>
    <property type="match status" value="1"/>
</dbReference>
<feature type="active site" description="Proton donor; for dehydratase activity" evidence="7">
    <location>
        <position position="1212"/>
    </location>
</feature>
<evidence type="ECO:0000256" key="7">
    <source>
        <dbReference type="PROSITE-ProRule" id="PRU01363"/>
    </source>
</evidence>
<dbReference type="Pfam" id="PF21089">
    <property type="entry name" value="PKS_DH_N"/>
    <property type="match status" value="1"/>
</dbReference>
<dbReference type="Pfam" id="PF13602">
    <property type="entry name" value="ADH_zinc_N_2"/>
    <property type="match status" value="1"/>
</dbReference>
<keyword evidence="3" id="KW-0808">Transferase</keyword>
<protein>
    <submittedName>
        <fullName evidence="12">Polyketide synthase-like protein</fullName>
    </submittedName>
</protein>
<dbReference type="Pfam" id="PF23114">
    <property type="entry name" value="NAD-bd_HRPKS_sdrA"/>
    <property type="match status" value="1"/>
</dbReference>
<dbReference type="InterPro" id="IPR020843">
    <property type="entry name" value="ER"/>
</dbReference>
<dbReference type="SUPFAM" id="SSF52151">
    <property type="entry name" value="FabD/lysophospholipase-like"/>
    <property type="match status" value="1"/>
</dbReference>
<keyword evidence="2" id="KW-0597">Phosphoprotein</keyword>
<dbReference type="Pfam" id="PF23297">
    <property type="entry name" value="ACP_SdgA_C"/>
    <property type="match status" value="1"/>
</dbReference>
<dbReference type="InterPro" id="IPR020807">
    <property type="entry name" value="PKS_DH"/>
</dbReference>
<keyword evidence="1" id="KW-0596">Phosphopantetheine</keyword>
<dbReference type="Pfam" id="PF08659">
    <property type="entry name" value="KR"/>
    <property type="match status" value="1"/>
</dbReference>
<dbReference type="SMART" id="SM00829">
    <property type="entry name" value="PKS_ER"/>
    <property type="match status" value="1"/>
</dbReference>
<dbReference type="GO" id="GO:0030639">
    <property type="term" value="P:polyketide biosynthetic process"/>
    <property type="evidence" value="ECO:0007669"/>
    <property type="project" value="UniProtKB-ARBA"/>
</dbReference>
<evidence type="ECO:0000256" key="6">
    <source>
        <dbReference type="ARBA" id="ARBA00023315"/>
    </source>
</evidence>
<evidence type="ECO:0000256" key="1">
    <source>
        <dbReference type="ARBA" id="ARBA00022450"/>
    </source>
</evidence>
<evidence type="ECO:0000259" key="9">
    <source>
        <dbReference type="PROSITE" id="PS50075"/>
    </source>
</evidence>
<dbReference type="Pfam" id="PF08240">
    <property type="entry name" value="ADH_N"/>
    <property type="match status" value="1"/>
</dbReference>
<evidence type="ECO:0000256" key="2">
    <source>
        <dbReference type="ARBA" id="ARBA00022553"/>
    </source>
</evidence>
<keyword evidence="4" id="KW-0521">NADP</keyword>
<dbReference type="GO" id="GO:0004312">
    <property type="term" value="F:fatty acid synthase activity"/>
    <property type="evidence" value="ECO:0007669"/>
    <property type="project" value="TreeGrafter"/>
</dbReference>
<dbReference type="InterPro" id="IPR020806">
    <property type="entry name" value="PKS_PP-bd"/>
</dbReference>
<evidence type="ECO:0000256" key="4">
    <source>
        <dbReference type="ARBA" id="ARBA00022857"/>
    </source>
</evidence>
<proteinExistence type="predicted"/>
<keyword evidence="13" id="KW-1185">Reference proteome</keyword>
<dbReference type="InterPro" id="IPR020841">
    <property type="entry name" value="PKS_Beta-ketoAc_synthase_dom"/>
</dbReference>
<feature type="region of interest" description="N-terminal hotdog fold" evidence="7">
    <location>
        <begin position="982"/>
        <end position="1118"/>
    </location>
</feature>
<dbReference type="InterPro" id="IPR013154">
    <property type="entry name" value="ADH-like_N"/>
</dbReference>
<dbReference type="SMART" id="SM00827">
    <property type="entry name" value="PKS_AT"/>
    <property type="match status" value="1"/>
</dbReference>
<dbReference type="InterPro" id="IPR014031">
    <property type="entry name" value="Ketoacyl_synth_C"/>
</dbReference>
<dbReference type="SMART" id="SM00825">
    <property type="entry name" value="PKS_KS"/>
    <property type="match status" value="1"/>
</dbReference>
<dbReference type="InterPro" id="IPR042104">
    <property type="entry name" value="PKS_dehydratase_sf"/>
</dbReference>
<evidence type="ECO:0000259" key="11">
    <source>
        <dbReference type="PROSITE" id="PS52019"/>
    </source>
</evidence>
<evidence type="ECO:0000313" key="13">
    <source>
        <dbReference type="Proteomes" id="UP000800038"/>
    </source>
</evidence>
<dbReference type="InterPro" id="IPR006162">
    <property type="entry name" value="Ppantetheine_attach_site"/>
</dbReference>
<dbReference type="Proteomes" id="UP000800038">
    <property type="component" value="Unassembled WGS sequence"/>
</dbReference>
<feature type="region of interest" description="Disordered" evidence="8">
    <location>
        <begin position="1527"/>
        <end position="1577"/>
    </location>
</feature>
<dbReference type="PROSITE" id="PS50075">
    <property type="entry name" value="CARRIER"/>
    <property type="match status" value="1"/>
</dbReference>
<accession>A0A6A5T467</accession>
<organism evidence="12 13">
    <name type="scientific">Clathrospora elynae</name>
    <dbReference type="NCBI Taxonomy" id="706981"/>
    <lineage>
        <taxon>Eukaryota</taxon>
        <taxon>Fungi</taxon>
        <taxon>Dikarya</taxon>
        <taxon>Ascomycota</taxon>
        <taxon>Pezizomycotina</taxon>
        <taxon>Dothideomycetes</taxon>
        <taxon>Pleosporomycetidae</taxon>
        <taxon>Pleosporales</taxon>
        <taxon>Diademaceae</taxon>
        <taxon>Clathrospora</taxon>
    </lineage>
</organism>
<dbReference type="InterPro" id="IPR029063">
    <property type="entry name" value="SAM-dependent_MTases_sf"/>
</dbReference>
<dbReference type="Gene3D" id="3.40.50.150">
    <property type="entry name" value="Vaccinia Virus protein VP39"/>
    <property type="match status" value="1"/>
</dbReference>
<dbReference type="SUPFAM" id="SSF47336">
    <property type="entry name" value="ACP-like"/>
    <property type="match status" value="1"/>
</dbReference>
<feature type="active site" description="Proton acceptor; for dehydratase activity" evidence="7">
    <location>
        <position position="1014"/>
    </location>
</feature>
<dbReference type="SUPFAM" id="SSF53335">
    <property type="entry name" value="S-adenosyl-L-methionine-dependent methyltransferases"/>
    <property type="match status" value="1"/>
</dbReference>
<dbReference type="SUPFAM" id="SSF50129">
    <property type="entry name" value="GroES-like"/>
    <property type="match status" value="1"/>
</dbReference>
<dbReference type="Gene3D" id="3.30.70.3290">
    <property type="match status" value="1"/>
</dbReference>
<dbReference type="SMART" id="SM00822">
    <property type="entry name" value="PKS_KR"/>
    <property type="match status" value="1"/>
</dbReference>
<dbReference type="InterPro" id="IPR057326">
    <property type="entry name" value="KR_dom"/>
</dbReference>
<evidence type="ECO:0000256" key="8">
    <source>
        <dbReference type="SAM" id="MobiDB-lite"/>
    </source>
</evidence>
<dbReference type="Gene3D" id="3.40.50.720">
    <property type="entry name" value="NAD(P)-binding Rossmann-like Domain"/>
    <property type="match status" value="1"/>
</dbReference>
<dbReference type="SUPFAM" id="SSF55048">
    <property type="entry name" value="Probable ACP-binding domain of malonyl-CoA ACP transacylase"/>
    <property type="match status" value="1"/>
</dbReference>
<dbReference type="InterPro" id="IPR036736">
    <property type="entry name" value="ACP-like_sf"/>
</dbReference>
<dbReference type="Pfam" id="PF00109">
    <property type="entry name" value="ketoacyl-synt"/>
    <property type="match status" value="1"/>
</dbReference>
<feature type="domain" description="Carrier" evidence="9">
    <location>
        <begin position="2448"/>
        <end position="2525"/>
    </location>
</feature>
<keyword evidence="5" id="KW-0511">Multifunctional enzyme</keyword>
<dbReference type="PANTHER" id="PTHR43775:SF29">
    <property type="entry name" value="ASPERFURANONE POLYKETIDE SYNTHASE AFOG-RELATED"/>
    <property type="match status" value="1"/>
</dbReference>
<dbReference type="SUPFAM" id="SSF53901">
    <property type="entry name" value="Thiolase-like"/>
    <property type="match status" value="1"/>
</dbReference>
<dbReference type="InterPro" id="IPR056501">
    <property type="entry name" value="NAD-bd_HRPKS_sdrA"/>
</dbReference>
<feature type="region of interest" description="C-terminal hotdog fold" evidence="7">
    <location>
        <begin position="1144"/>
        <end position="1308"/>
    </location>
</feature>
<dbReference type="InterPro" id="IPR001227">
    <property type="entry name" value="Ac_transferase_dom_sf"/>
</dbReference>
<dbReference type="GO" id="GO:0031177">
    <property type="term" value="F:phosphopantetheine binding"/>
    <property type="evidence" value="ECO:0007669"/>
    <property type="project" value="InterPro"/>
</dbReference>
<dbReference type="InterPro" id="IPR011032">
    <property type="entry name" value="GroES-like_sf"/>
</dbReference>
<dbReference type="Gene3D" id="3.90.180.10">
    <property type="entry name" value="Medium-chain alcohol dehydrogenases, catalytic domain"/>
    <property type="match status" value="1"/>
</dbReference>
<reference evidence="12" key="1">
    <citation type="journal article" date="2020" name="Stud. Mycol.">
        <title>101 Dothideomycetes genomes: a test case for predicting lifestyles and emergence of pathogens.</title>
        <authorList>
            <person name="Haridas S."/>
            <person name="Albert R."/>
            <person name="Binder M."/>
            <person name="Bloem J."/>
            <person name="Labutti K."/>
            <person name="Salamov A."/>
            <person name="Andreopoulos B."/>
            <person name="Baker S."/>
            <person name="Barry K."/>
            <person name="Bills G."/>
            <person name="Bluhm B."/>
            <person name="Cannon C."/>
            <person name="Castanera R."/>
            <person name="Culley D."/>
            <person name="Daum C."/>
            <person name="Ezra D."/>
            <person name="Gonzalez J."/>
            <person name="Henrissat B."/>
            <person name="Kuo A."/>
            <person name="Liang C."/>
            <person name="Lipzen A."/>
            <person name="Lutzoni F."/>
            <person name="Magnuson J."/>
            <person name="Mondo S."/>
            <person name="Nolan M."/>
            <person name="Ohm R."/>
            <person name="Pangilinan J."/>
            <person name="Park H.-J."/>
            <person name="Ramirez L."/>
            <person name="Alfaro M."/>
            <person name="Sun H."/>
            <person name="Tritt A."/>
            <person name="Yoshinaga Y."/>
            <person name="Zwiers L.-H."/>
            <person name="Turgeon B."/>
            <person name="Goodwin S."/>
            <person name="Spatafora J."/>
            <person name="Crous P."/>
            <person name="Grigoriev I."/>
        </authorList>
    </citation>
    <scope>NUCLEOTIDE SEQUENCE</scope>
    <source>
        <strain evidence="12">CBS 161.51</strain>
    </source>
</reference>
<feature type="domain" description="PKS/mFAS DH" evidence="11">
    <location>
        <begin position="982"/>
        <end position="1308"/>
    </location>
</feature>
<dbReference type="InterPro" id="IPR016036">
    <property type="entry name" value="Malonyl_transacylase_ACP-bd"/>
</dbReference>
<dbReference type="SUPFAM" id="SSF51735">
    <property type="entry name" value="NAD(P)-binding Rossmann-fold domains"/>
    <property type="match status" value="2"/>
</dbReference>
<sequence>MKRDPETSSGTAEVPPVLGTGQSGAKEAIAIIGFALKFPQDVTSEEGLWKLLMERRTTKTEVPSNRWNLDGFYKPHGNRPGTVTSRGGHFIVDDPARFDAPFFSIQPAEAECMDPQQRFLLETSYHALENAGIPMESAMGTRTSVHVGCLLQEYSQISQRDTDMPGTYQIVGSSGLSMLANRLSWFYNFTGPSMTVDTACSGSLLAVHLACQDLLAGSVDMALACGSNLSLVPDSTALLSALNMMSPDSTSYSFDERANGYSKSEGFGVVLLKRFSQAISDGDTIRGIIRSTGCNQDGHTPGITQPSQAAQERLTQETYQRAGLDLDVTRYFEAHGTGTMLGDPTEAGAISNAFTTRTAESPLFIGALKSNIGHPEAASGIASIIKTALVLEAGIIPPNMYPERISPSIAANCPNLKFPLTATTWPTEGVRRASVNSFGYGGTNVHVVMDDVLSYVESQKLSARHCTRSLKPQKSSGWNDHENLSSRQLDRGIKKHDEGDHLHPGIETSPYKLLVLSAFDDRAVQRNIASHEEWFHNRAVTGEILADLAYTLTSKRSSFPWKTYCIASPESVSELSWSRPARAKQNARLCFVLTGQGATWHGMGRELCGFNAFRQSILHADQHLRSLGSRWSAADELYNLPTKNVCIHQPELSQALCTIVQVAIVDLLSTWNIRASAIVGHSSGEIAAAYASGAISCESAWMLAYFRGLAVVITRDLVKSAGSMVAVQATPNLMEPLLEQQNLAYTGDPLVIACYNSPSSLTISGSRDAVDRLINTLMDAKIKFTLLDIDVAYHSDHMDPVGAVYGRLLRPIQSGRLEYAQPHFISTVTGKLLEDNSVLRTSEYWVRNLVSPVKFSSAVTEICAAGAKQSSSAMADMFVEIGPHSLLRSPLRDILKPHGRDIETDYVSVLVRNRAADLTALDCVGKLHSAGSLIDLAEINGNRTLSERLVTTLPPYPFNDKTKYWLEGRASAQYRFRKHAHHEFLGTRVDDWNACEARWTNRILLEQSPWLKDHQVNGMIIFPASGFIVMALEAVRQIYGNKGLTLGYSMRDINFPKAVALTQKNRGTELQLTLRTAHTQPSSVKSGNSWDQFTIFVYETDGWVECCSGEVAVEYEREHQPIPEIDEREESLDIKMSSIKTALEICRTCINSSDIYDAFERAGLLYGPYFRALEDVRCNENGQAIGLLQLEQWKSIHESFADPHLIHPTALDGILQMTFPAYSIYAKNASATTVPIGFRSVWFSEDFGSASSKPKVLVHARVTERGYRNKVFQITAALADSKKPCFSGEMETATIGSSSASSDPESKPLYRIEYKPDFDFLPSRTLFLDPDPTKDPNLIHDKDMLCLTSIRSTLDDISDVPDFLPAHMHDYVQWMKLQAEKYTGTTAESVESLCQRLEHMDVEARLLVRVAKNLPSILAGEVDPLNLLFADEILSDFYSNFHSNQELLSRAAEEIDLLAHKFPAMRVLEIGAGTGSATEHILSALGNRVAEYVYTDVTPSFFLKARERFSSSNLTFKTLNISQDPLVQGYKDGTSRNQRNPEFAETMPNSLGAEWPNPPSRDDQSEASPESARNNSPLLTESEWADVLLETGFSGMDVCISDAGYITEKSVSSIMISRAVVPPESTKTTTHVIFDDSSKTQNELLRHLEESAVERGNVILIPVPWRGVLEQDLSLSTCLFITDSEGDLLGQLQAEDLLRLKGILVAAEALLWITFHASAENRSPAEGLVPGLARTLATENEDCRVVSITLDPVAPVSTTAGSILEIMHAYLHAQGVPEDEYVEQDGLLCIPRVIKDRVLSSHIFSRDQTVTKPWSELDSPNLTIGSVGRLNTLHFEQVVPSSTPLGSDDVVIKVEAVGLSSRDLLVAQGQIHEEVFGSECAGVVLQLGSSPTHNYKVGDRVFGVVKNALAKVVRCKSFQLQKVETEMEMCEAATYPVAFCTALYALVYCARAKERESILIHRGASEVGQAIIQIAKLHGCEVFATVDSAHHATFLHQTFNIPQSHIFSSHTLDFGKGLRRLTHGHGVDVVVNSLLGEAARESWECLATFGRFVDIGETASATNLPLGRSRTFVGVNIQELAQCADFGAIFGEVARLIESKKITPPTPLRVFRQSEVEKAFRLLQSEETTSRVAIQMASDEVVPMVLAPTSRPLFDPEASYLLAGGFGGIGRSLALWMVQNGVKHLVLPSRTIIEGSGDTREELVQELRAQGADVRAPLCDIADSNQLEETLRSLSGMPPIKGCIQAAMKVRDSSFANMSLADWHASLSPKLAGSWNLHRLLPPDLNFFIMFSSSTGIMGSFGQSNYTAGNTYQDALAAHRVQHGQLAHSIAMSMVAGVGWVAENAQVQALLKVRGMLEEVSLDDIYELLRYCCNPGYKDVGSQIITPLSLPADLRALGIIEPLGSTRPIYSYLHTLPSRYEASTNSSCGQESKKLPSFSLQDAKTLNEATEIITEAIQTQLSSLLVVSKDDIDPKKPIHKYGVDSLVAVEMRNWFAKGVGADVGTIEILGDAGIAELAGRVAMKSKFVKEELKA</sequence>
<feature type="domain" description="Ketosynthase family 3 (KS3)" evidence="10">
    <location>
        <begin position="26"/>
        <end position="451"/>
    </location>
</feature>
<dbReference type="InterPro" id="IPR049552">
    <property type="entry name" value="PKS_DH_N"/>
</dbReference>
<dbReference type="SMART" id="SM00823">
    <property type="entry name" value="PKS_PP"/>
    <property type="match status" value="1"/>
</dbReference>
<dbReference type="PROSITE" id="PS52004">
    <property type="entry name" value="KS3_2"/>
    <property type="match status" value="1"/>
</dbReference>
<dbReference type="OrthoDB" id="329835at2759"/>
<dbReference type="InterPro" id="IPR050091">
    <property type="entry name" value="PKS_NRPS_Biosynth_Enz"/>
</dbReference>
<dbReference type="Pfam" id="PF02801">
    <property type="entry name" value="Ketoacyl-synt_C"/>
    <property type="match status" value="1"/>
</dbReference>
<gene>
    <name evidence="12" type="ORF">EJ02DRAFT_429827</name>
</gene>
<dbReference type="Pfam" id="PF14765">
    <property type="entry name" value="PS-DH"/>
    <property type="match status" value="1"/>
</dbReference>
<dbReference type="GO" id="GO:0016491">
    <property type="term" value="F:oxidoreductase activity"/>
    <property type="evidence" value="ECO:0007669"/>
    <property type="project" value="InterPro"/>
</dbReference>
<feature type="compositionally biased region" description="Polar residues" evidence="8">
    <location>
        <begin position="1566"/>
        <end position="1577"/>
    </location>
</feature>
<dbReference type="InterPro" id="IPR016035">
    <property type="entry name" value="Acyl_Trfase/lysoPLipase"/>
</dbReference>